<reference evidence="1 2" key="1">
    <citation type="submission" date="2012-01" db="EMBL/GenBank/DDBJ databases">
        <title>Complete sequence of plasmid of Clostridium pasteurianum BC1.</title>
        <authorList>
            <consortium name="US DOE Joint Genome Institute"/>
            <person name="Lucas S."/>
            <person name="Han J."/>
            <person name="Lapidus A."/>
            <person name="Cheng J.-F."/>
            <person name="Goodwin L."/>
            <person name="Pitluck S."/>
            <person name="Peters L."/>
            <person name="Mikhailova N."/>
            <person name="Teshima H."/>
            <person name="Detter J.C."/>
            <person name="Han C."/>
            <person name="Tapia R."/>
            <person name="Land M."/>
            <person name="Hauser L."/>
            <person name="Kyrpides N."/>
            <person name="Ivanova N."/>
            <person name="Pagani I."/>
            <person name="Dunn J."/>
            <person name="Taghavi S."/>
            <person name="Francis A."/>
            <person name="van der Lelie D."/>
            <person name="Woyke T."/>
        </authorList>
    </citation>
    <scope>NUCLEOTIDE SEQUENCE [LARGE SCALE GENOMIC DNA]</scope>
    <source>
        <strain evidence="1 2">BC1</strain>
        <plasmid evidence="1 2">pCLOPA01</plasmid>
    </source>
</reference>
<name>R4K8U1_CLOPA</name>
<protein>
    <submittedName>
        <fullName evidence="1">Uncharacterized protein</fullName>
    </submittedName>
</protein>
<organism evidence="1 2">
    <name type="scientific">Clostridium pasteurianum BC1</name>
    <dbReference type="NCBI Taxonomy" id="86416"/>
    <lineage>
        <taxon>Bacteria</taxon>
        <taxon>Bacillati</taxon>
        <taxon>Bacillota</taxon>
        <taxon>Clostridia</taxon>
        <taxon>Eubacteriales</taxon>
        <taxon>Clostridiaceae</taxon>
        <taxon>Clostridium</taxon>
    </lineage>
</organism>
<dbReference type="AlphaFoldDB" id="R4K8U1"/>
<keyword evidence="1" id="KW-0614">Plasmid</keyword>
<keyword evidence="2" id="KW-1185">Reference proteome</keyword>
<dbReference type="RefSeq" id="WP_015617853.1">
    <property type="nucleotide sequence ID" value="NC_021183.1"/>
</dbReference>
<dbReference type="Proteomes" id="UP000013523">
    <property type="component" value="Plasmid pCLOPA01"/>
</dbReference>
<evidence type="ECO:0000313" key="1">
    <source>
        <dbReference type="EMBL" id="AGK99587.1"/>
    </source>
</evidence>
<evidence type="ECO:0000313" key="2">
    <source>
        <dbReference type="Proteomes" id="UP000013523"/>
    </source>
</evidence>
<dbReference type="HOGENOM" id="CLU_2129196_0_0_9"/>
<sequence>MAKREGSFTFTFSKRNNDVKEIIAAKKKENKDFVTTDYMCEAVRFYEKYGKNNADLRNLVVEIMRQELPNAYVPTAEEIDNTSSHIFDASFNGNINDIDESCLEED</sequence>
<dbReference type="PATRIC" id="fig|86416.3.peg.4900"/>
<dbReference type="EMBL" id="CP003262">
    <property type="protein sequence ID" value="AGK99587.1"/>
    <property type="molecule type" value="Genomic_DNA"/>
</dbReference>
<proteinExistence type="predicted"/>
<accession>R4K8U1</accession>
<dbReference type="KEGG" id="cpas:Clopa_4914"/>
<dbReference type="OrthoDB" id="1929155at2"/>
<geneLocation type="plasmid" evidence="1 2">
    <name>pCLOPA01</name>
</geneLocation>
<gene>
    <name evidence="1" type="ORF">Clopa_4914</name>
</gene>